<dbReference type="InterPro" id="IPR057057">
    <property type="entry name" value="Spectrin_SYNE1"/>
</dbReference>
<keyword evidence="5" id="KW-0009">Actin-binding</keyword>
<evidence type="ECO:0000313" key="9">
    <source>
        <dbReference type="EMBL" id="KAB5539844.1"/>
    </source>
</evidence>
<comment type="caution">
    <text evidence="9">The sequence shown here is derived from an EMBL/GenBank/DDBJ whole genome shotgun (WGS) entry which is preliminary data.</text>
</comment>
<reference evidence="9 10" key="1">
    <citation type="submission" date="2019-06" db="EMBL/GenBank/DDBJ databases">
        <title>A chromosome-scale genome assembly of the striped catfish, Pangasianodon hypophthalmus.</title>
        <authorList>
            <person name="Wen M."/>
            <person name="Zahm M."/>
            <person name="Roques C."/>
            <person name="Cabau C."/>
            <person name="Klopp C."/>
            <person name="Donnadieu C."/>
            <person name="Jouanno E."/>
            <person name="Avarre J.-C."/>
            <person name="Campet M."/>
            <person name="Ha T.T.T."/>
            <person name="Dugue R."/>
            <person name="Lampietro C."/>
            <person name="Louis A."/>
            <person name="Herpin A."/>
            <person name="Echchiki A."/>
            <person name="Berthelot C."/>
            <person name="Parey E."/>
            <person name="Roest-Crollius H."/>
            <person name="Braasch I."/>
            <person name="Postlethwait J."/>
            <person name="Bobe J."/>
            <person name="Montfort J."/>
            <person name="Bouchez O."/>
            <person name="Begum T."/>
            <person name="Schartl M."/>
            <person name="Guiguen Y."/>
        </authorList>
    </citation>
    <scope>NUCLEOTIDE SEQUENCE [LARGE SCALE GENOMIC DNA]</scope>
    <source>
        <strain evidence="9 10">Indonesia</strain>
        <tissue evidence="9">Blood</tissue>
    </source>
</reference>
<dbReference type="SMART" id="SM00033">
    <property type="entry name" value="CH"/>
    <property type="match status" value="2"/>
</dbReference>
<dbReference type="Proteomes" id="UP000327468">
    <property type="component" value="Chromosome 19"/>
</dbReference>
<proteinExistence type="predicted"/>
<evidence type="ECO:0000313" key="10">
    <source>
        <dbReference type="Proteomes" id="UP000327468"/>
    </source>
</evidence>
<feature type="region of interest" description="Disordered" evidence="7">
    <location>
        <begin position="2053"/>
        <end position="2083"/>
    </location>
</feature>
<keyword evidence="2" id="KW-0597">Phosphoprotein</keyword>
<name>A0A5N5LAU4_PANHP</name>
<feature type="compositionally biased region" description="Polar residues" evidence="7">
    <location>
        <begin position="1130"/>
        <end position="1141"/>
    </location>
</feature>
<gene>
    <name evidence="9" type="ORF">PHYPO_G00093840</name>
</gene>
<dbReference type="Gene3D" id="1.20.58.60">
    <property type="match status" value="1"/>
</dbReference>
<protein>
    <recommendedName>
        <fullName evidence="8">Calponin-homology (CH) domain-containing protein</fullName>
    </recommendedName>
</protein>
<evidence type="ECO:0000256" key="2">
    <source>
        <dbReference type="ARBA" id="ARBA00022553"/>
    </source>
</evidence>
<keyword evidence="10" id="KW-1185">Reference proteome</keyword>
<feature type="region of interest" description="Disordered" evidence="7">
    <location>
        <begin position="918"/>
        <end position="955"/>
    </location>
</feature>
<dbReference type="InterPro" id="IPR036872">
    <property type="entry name" value="CH_dom_sf"/>
</dbReference>
<evidence type="ECO:0000256" key="6">
    <source>
        <dbReference type="SAM" id="Coils"/>
    </source>
</evidence>
<evidence type="ECO:0000256" key="1">
    <source>
        <dbReference type="ARBA" id="ARBA00004308"/>
    </source>
</evidence>
<feature type="region of interest" description="Disordered" evidence="7">
    <location>
        <begin position="1004"/>
        <end position="1034"/>
    </location>
</feature>
<feature type="compositionally biased region" description="Polar residues" evidence="7">
    <location>
        <begin position="2070"/>
        <end position="2083"/>
    </location>
</feature>
<dbReference type="PROSITE" id="PS00019">
    <property type="entry name" value="ACTININ_1"/>
    <property type="match status" value="1"/>
</dbReference>
<dbReference type="SUPFAM" id="SSF46966">
    <property type="entry name" value="Spectrin repeat"/>
    <property type="match status" value="1"/>
</dbReference>
<dbReference type="Pfam" id="PF25034">
    <property type="entry name" value="Spectrin_SYNE1"/>
    <property type="match status" value="1"/>
</dbReference>
<accession>A0A5N5LAU4</accession>
<evidence type="ECO:0000256" key="4">
    <source>
        <dbReference type="ARBA" id="ARBA00023136"/>
    </source>
</evidence>
<feature type="region of interest" description="Disordered" evidence="7">
    <location>
        <begin position="160"/>
        <end position="179"/>
    </location>
</feature>
<dbReference type="Gene3D" id="1.10.418.10">
    <property type="entry name" value="Calponin-like domain"/>
    <property type="match status" value="2"/>
</dbReference>
<dbReference type="Pfam" id="PF00307">
    <property type="entry name" value="CH"/>
    <property type="match status" value="2"/>
</dbReference>
<dbReference type="InterPro" id="IPR001715">
    <property type="entry name" value="CH_dom"/>
</dbReference>
<evidence type="ECO:0000256" key="7">
    <source>
        <dbReference type="SAM" id="MobiDB-lite"/>
    </source>
</evidence>
<dbReference type="PROSITE" id="PS50021">
    <property type="entry name" value="CH"/>
    <property type="match status" value="2"/>
</dbReference>
<dbReference type="EMBL" id="VFJC01000020">
    <property type="protein sequence ID" value="KAB5539844.1"/>
    <property type="molecule type" value="Genomic_DNA"/>
</dbReference>
<dbReference type="PANTHER" id="PTHR14514">
    <property type="entry name" value="PKA ANCHORING PROTEIN"/>
    <property type="match status" value="1"/>
</dbReference>
<evidence type="ECO:0000259" key="8">
    <source>
        <dbReference type="PROSITE" id="PS50021"/>
    </source>
</evidence>
<organism evidence="9 10">
    <name type="scientific">Pangasianodon hypophthalmus</name>
    <name type="common">Striped catfish</name>
    <name type="synonym">Helicophagus hypophthalmus</name>
    <dbReference type="NCBI Taxonomy" id="310915"/>
    <lineage>
        <taxon>Eukaryota</taxon>
        <taxon>Metazoa</taxon>
        <taxon>Chordata</taxon>
        <taxon>Craniata</taxon>
        <taxon>Vertebrata</taxon>
        <taxon>Euteleostomi</taxon>
        <taxon>Actinopterygii</taxon>
        <taxon>Neopterygii</taxon>
        <taxon>Teleostei</taxon>
        <taxon>Ostariophysi</taxon>
        <taxon>Siluriformes</taxon>
        <taxon>Pangasiidae</taxon>
        <taxon>Pangasianodon</taxon>
    </lineage>
</organism>
<dbReference type="PANTHER" id="PTHR14514:SF4">
    <property type="entry name" value="NESPRIN-2"/>
    <property type="match status" value="1"/>
</dbReference>
<feature type="domain" description="Calponin-homology (CH)" evidence="8">
    <location>
        <begin position="34"/>
        <end position="139"/>
    </location>
</feature>
<feature type="region of interest" description="Disordered" evidence="7">
    <location>
        <begin position="1098"/>
        <end position="1149"/>
    </location>
</feature>
<feature type="compositionally biased region" description="Polar residues" evidence="7">
    <location>
        <begin position="1098"/>
        <end position="1121"/>
    </location>
</feature>
<feature type="coiled-coil region" evidence="6">
    <location>
        <begin position="756"/>
        <end position="790"/>
    </location>
</feature>
<feature type="domain" description="Calponin-homology (CH)" evidence="8">
    <location>
        <begin position="188"/>
        <end position="294"/>
    </location>
</feature>
<comment type="subcellular location">
    <subcellularLocation>
        <location evidence="1">Endomembrane system</location>
    </subcellularLocation>
</comment>
<evidence type="ECO:0000256" key="3">
    <source>
        <dbReference type="ARBA" id="ARBA00022737"/>
    </source>
</evidence>
<keyword evidence="4" id="KW-0472">Membrane</keyword>
<sequence>MASRGGSDAPTADERGVPLDIDDVHMLLQVEQEQVQKRTFTNWINAQLSKRSCASLVQDLFSDLRDGARLLDLLEVMSGQQLKREKGHGVFQQRGNVETALNFLKNKSIKLVNINIPDIIEGKPSIILGLIWTIILRCHIEELASTLSFGSRSSSLDSLSSVDSAPGTPVRGSPVPQRASPLHTRFRLSAKKALLLWVQDQCQKVGCSVSVKDFKSSWRSGVAFHAILCSLRPDLVDISLTEMRSNLENLEEAFRIAQQELGIPRLLEPEDIDVSHPDEKSIMTYVAQFLQYSNDMPSVDDDLEASPNQKVREMTCWLQRAYQELLDVWSSTEREGYSRRYQAFQTFVGSFYEQRRPVIPMMSAMRRSTKLSEEQVALRQAWDNMEDRLQRYRTELDVALPAPLHTLAQWLQRMEAILSEEQGDSDDHASAARNARDKQEQLKALSADMSGHLDTLHLFTNTDEDGSSQIPVEKLDELKRRFTSARVTAKYHGIKLEYWEHWHHVCELLSHLKSKLNSWKGPYGPQEFVLSLLQDWDDTMKKHGLVSILKTALHKLKDTASTYTGKAALSEDSGTVNRQVKEAESEAAVSAEEADTLRGTLDRVLAAWESYKHCFHSLHVFLGQSQAGSKVTDSLSEWSSLQAQLNETGNFLIEVTDSSTSSSLANELGKLNRRWADFIKRTKFAVPSQQVSSTAPCAQAAQRLVQEAGWTLREAIEVSSEALHTYRKRLQAMVKKISDLDLNLLSPSPGFSEETLKKLKHSLPEMKQALGEAEQACGELQKTASQLEGRLAELGHWSTEAMEVCQHLREWQHRGHQGPHPRAKALISRGLQLEAQMVTEGQDLQALLEKLQENSSLPFLSVRALQERVKHTVKNSKEIIEMLTSIGVKHEGQTEVDQPPPKVIVRAYNVPEPQAGTFQECEAQTSKPKKPSQKTLTQSQHQQSPGCSQQTAKTGIKSQVLSQADPQYQPHDQSSVLLRAEDIDTMQNQAFLPYPPGKEIQMELQTEDQVSPVRPSQTRTRVSSEWPQQLSESSSSTVVQSVTLHQQHPASESKYKCQDVSVNPLQHHGLLTKASSLPQSLETSHMHVKTPAPAQIQLHAQGSTQRHTQLGISPHTPQQAQAWPEALSPSIHQRQQGQGNAPNPRHVPGQSEVFSRAQAMAKSRMNKAKQHLHQHIEEVITIFSNRIISKEQARRKQACSLVVKPQERLDALYELSNTLRSPASSSMTTSQLTECDGKLETVRYTVSPSSSIEPSQHRREGAVRREPELHADQTLSRAYSQGIVHTNSVETKQTAERTVIHTPEKQEVGESLQEAHSSYTAAQSAFKQQLQMNSEQLSTDFLTGSSLSPLTMNKHLQDLQVLRQQTEALWFEFELQSSSHMEDGNSVDKDRVELIEQWRGQQICLHARMRSLKSALELLEPTDISIKRISDQLDENIRKTLDITDFALTDFTTIYGDTKLVGEHIHRELMLLSETESKVAISAVLTETELQARLLLQQIIQSCKQRLQLLNHQLAETQSVLGALEHFLSSLRQLNDEVSTAESTSPLTGAPDSTSRLVSIRKKLQQATEEAAQVDCMLKDAGMSVTLEKKPGSCQDLVARCATEIKALERRGVQSSKEEEKRERMLRKKRKALQVTLNEVQGLMERQGLKEPTLPALQYRLRFLTDMESKVADVHSDIQNLRDISAQTNTSEEGLRELEVQWEEIHKTLGESQEECLSLTELLKRFQSCRAHLNNTLQISEQTISEQASYMGKENLQRLITRVSSIKSDLNALGDGVEEFRAVCRQLHSQMRNIPDCSDAPFESEADALMDRWLDVSERTDCHFENLQIGMSLWDKLLLLAREVESWTNNKLKTFAQSHPFQTEQEVLAMQEELRTQEENVEHFHRRSAEIKDLLHISEPPLELQVTESQLRKRMEEVKELFTETSDVFRELVAAKAQVTARMTECMSSIQMIKDALSTLAASEGPQLIRDIQVLSEKLHLETEQADTLIQQVALLASVASPESLWSLTEDGAQLQENISAVKDMIILKREVAESLNKPQQVKYAQVTESEDLRSQVTVQKSQDPPPRKSNFSNTQGQLGQSSSDIFPKAKELLEDSSDHEDFFKDLQNFKHLAERTEDWLKRLQQLVDTQETDTQNIPAKTKERLQELQVVLDLRAEGDSRLEKLKVRGQALLQRHSDRGGRDLQDVLCILRDAECQWDSVLQSAVEQHRLLQGVIEHSSSGQHQRQQVETRLQQLQELQEQIAALPALFPWPGLTERKTVVEQAHCLLEKAKALGSDITALKFQMREQPQLTQDPTWTDLPWDNLENSASSLVKQISDACGGLDESIHKERHCSLVLKQCSESLDTLQKEMLISSQKDQKSKLDTLEAMIQALGHEGKNLHEVKILTTSLLRSCTPEGQTAMTQDVQTLLNKQTMLEKSIHKQLDHLQSQKVGETGFEVSIKDPVMS</sequence>
<feature type="compositionally biased region" description="Low complexity" evidence="7">
    <location>
        <begin position="1023"/>
        <end position="1034"/>
    </location>
</feature>
<dbReference type="InterPro" id="IPR001589">
    <property type="entry name" value="Actinin_actin-bd_CS"/>
</dbReference>
<dbReference type="SUPFAM" id="SSF47576">
    <property type="entry name" value="Calponin-homology domain, CH-domain"/>
    <property type="match status" value="1"/>
</dbReference>
<evidence type="ECO:0000256" key="5">
    <source>
        <dbReference type="ARBA" id="ARBA00023203"/>
    </source>
</evidence>
<feature type="compositionally biased region" description="Polar residues" evidence="7">
    <location>
        <begin position="1004"/>
        <end position="1021"/>
    </location>
</feature>
<dbReference type="GO" id="GO:0003779">
    <property type="term" value="F:actin binding"/>
    <property type="evidence" value="ECO:0007669"/>
    <property type="project" value="UniProtKB-KW"/>
</dbReference>
<feature type="compositionally biased region" description="Polar residues" evidence="7">
    <location>
        <begin position="933"/>
        <end position="955"/>
    </location>
</feature>
<keyword evidence="3" id="KW-0677">Repeat</keyword>
<dbReference type="FunFam" id="1.10.418.10:FF:000057">
    <property type="entry name" value="Calmin"/>
    <property type="match status" value="1"/>
</dbReference>
<keyword evidence="6" id="KW-0175">Coiled coil</keyword>